<sequence length="244" mass="26164">MYQRRAYRQGMGDTRFSSISLSVGESDVWIGYQGNADRSALQQASATLLRRLRRELLDYGDPRLFTSFVPLHSKGELSELLTSMFSAGERSGTGPMASVAGAIAERLGKHLKEQFGLSEIVVENGGDLYIDVLKPLSVQLFAPTSAFAGKLSVIVDPSYGPMGVCTSSGKIGHSVSFGKADAVMVACNDAALADAYATAYCNRVTRKEDVRKVCEALTQEEEVLSSVVVFEDMLAVGGCLKVGT</sequence>
<evidence type="ECO:0000313" key="2">
    <source>
        <dbReference type="Proteomes" id="UP000264002"/>
    </source>
</evidence>
<dbReference type="EMBL" id="QUWK01000001">
    <property type="protein sequence ID" value="RFU96109.1"/>
    <property type="molecule type" value="Genomic_DNA"/>
</dbReference>
<reference evidence="2" key="1">
    <citation type="submission" date="2018-08" db="EMBL/GenBank/DDBJ databases">
        <authorList>
            <person name="Grouzdev D.S."/>
            <person name="Krutkina M.S."/>
        </authorList>
    </citation>
    <scope>NUCLEOTIDE SEQUENCE [LARGE SCALE GENOMIC DNA]</scope>
    <source>
        <strain evidence="2">4-11</strain>
    </source>
</reference>
<reference evidence="1 2" key="2">
    <citation type="submission" date="2018-09" db="EMBL/GenBank/DDBJ databases">
        <title>Genome of Sphaerochaeta halotolerans strain 4-11.</title>
        <authorList>
            <person name="Nazina T.N."/>
            <person name="Sokolova D.S."/>
        </authorList>
    </citation>
    <scope>NUCLEOTIDE SEQUENCE [LARGE SCALE GENOMIC DNA]</scope>
    <source>
        <strain evidence="1 2">4-11</strain>
    </source>
</reference>
<name>A0A372MK20_9SPIR</name>
<organism evidence="1 2">
    <name type="scientific">Sphaerochaeta halotolerans</name>
    <dbReference type="NCBI Taxonomy" id="2293840"/>
    <lineage>
        <taxon>Bacteria</taxon>
        <taxon>Pseudomonadati</taxon>
        <taxon>Spirochaetota</taxon>
        <taxon>Spirochaetia</taxon>
        <taxon>Spirochaetales</taxon>
        <taxon>Sphaerochaetaceae</taxon>
        <taxon>Sphaerochaeta</taxon>
    </lineage>
</organism>
<gene>
    <name evidence="1" type="ORF">DYP60_00615</name>
</gene>
<dbReference type="OrthoDB" id="9787842at2"/>
<dbReference type="Proteomes" id="UP000264002">
    <property type="component" value="Unassembled WGS sequence"/>
</dbReference>
<dbReference type="AlphaFoldDB" id="A0A372MK20"/>
<dbReference type="SUPFAM" id="SSF143631">
    <property type="entry name" value="ApbE-like"/>
    <property type="match status" value="1"/>
</dbReference>
<keyword evidence="2" id="KW-1185">Reference proteome</keyword>
<proteinExistence type="predicted"/>
<protein>
    <submittedName>
        <fullName evidence="1">UPF0280 family protein</fullName>
    </submittedName>
</protein>
<dbReference type="InterPro" id="IPR003374">
    <property type="entry name" value="ApbE-like_sf"/>
</dbReference>
<dbReference type="Gene3D" id="3.10.520.10">
    <property type="entry name" value="ApbE-like domains"/>
    <property type="match status" value="1"/>
</dbReference>
<accession>A0A372MK20</accession>
<comment type="caution">
    <text evidence="1">The sequence shown here is derived from an EMBL/GenBank/DDBJ whole genome shotgun (WGS) entry which is preliminary data.</text>
</comment>
<evidence type="ECO:0000313" key="1">
    <source>
        <dbReference type="EMBL" id="RFU96109.1"/>
    </source>
</evidence>
<dbReference type="RefSeq" id="WP_117328928.1">
    <property type="nucleotide sequence ID" value="NZ_QUWK01000001.1"/>
</dbReference>